<proteinExistence type="inferred from homology"/>
<comment type="similarity">
    <text evidence="1">Belongs to the SOSS-C family.</text>
</comment>
<dbReference type="PANTHER" id="PTHR31526:SF2">
    <property type="entry name" value="SOSS COMPLEX SUBUNIT C"/>
    <property type="match status" value="1"/>
</dbReference>
<dbReference type="OrthoDB" id="419617at2759"/>
<dbReference type="PANTHER" id="PTHR31526">
    <property type="entry name" value="SOSS COMPLEX SUBUNIT C"/>
    <property type="match status" value="1"/>
</dbReference>
<dbReference type="InterPro" id="IPR031821">
    <property type="entry name" value="SOSSC"/>
</dbReference>
<dbReference type="RefSeq" id="XP_015520493.2">
    <property type="nucleotide sequence ID" value="XM_015665007.2"/>
</dbReference>
<dbReference type="Proteomes" id="UP000829291">
    <property type="component" value="Chromosome 7"/>
</dbReference>
<dbReference type="InParanoid" id="A0A6J0C1Y9"/>
<feature type="region of interest" description="Disordered" evidence="2">
    <location>
        <begin position="35"/>
        <end position="55"/>
    </location>
</feature>
<evidence type="ECO:0000313" key="4">
    <source>
        <dbReference type="RefSeq" id="XP_015520493.2"/>
    </source>
</evidence>
<dbReference type="FunCoup" id="A0A6J0C1Y9">
    <property type="interactions" value="390"/>
</dbReference>
<reference evidence="4" key="1">
    <citation type="submission" date="2025-08" db="UniProtKB">
        <authorList>
            <consortium name="RefSeq"/>
        </authorList>
    </citation>
    <scope>IDENTIFICATION</scope>
    <source>
        <tissue evidence="4">Thorax and Abdomen</tissue>
    </source>
</reference>
<gene>
    <name evidence="4" type="primary">LOC107224808</name>
</gene>
<dbReference type="GO" id="GO:0006281">
    <property type="term" value="P:DNA repair"/>
    <property type="evidence" value="ECO:0007669"/>
    <property type="project" value="InterPro"/>
</dbReference>
<evidence type="ECO:0000313" key="3">
    <source>
        <dbReference type="Proteomes" id="UP000829291"/>
    </source>
</evidence>
<protein>
    <submittedName>
        <fullName evidence="4">SOSS complex subunit C homolog isoform X2</fullName>
    </submittedName>
</protein>
<keyword evidence="3" id="KW-1185">Reference proteome</keyword>
<dbReference type="GO" id="GO:0070876">
    <property type="term" value="C:SOSS complex"/>
    <property type="evidence" value="ECO:0007669"/>
    <property type="project" value="InterPro"/>
</dbReference>
<sequence>MAFSQPNSRELENRKILEEIQLKKQLLLKQGVTPTLGTSLTPLDVSPATPAATENPATTVDGIALSASQSAALQNAHEASTGFFVAQDSAFGNLILPVFPRFEIQ</sequence>
<dbReference type="GeneID" id="107224808"/>
<organism evidence="4">
    <name type="scientific">Neodiprion lecontei</name>
    <name type="common">Redheaded pine sawfly</name>
    <dbReference type="NCBI Taxonomy" id="441921"/>
    <lineage>
        <taxon>Eukaryota</taxon>
        <taxon>Metazoa</taxon>
        <taxon>Ecdysozoa</taxon>
        <taxon>Arthropoda</taxon>
        <taxon>Hexapoda</taxon>
        <taxon>Insecta</taxon>
        <taxon>Pterygota</taxon>
        <taxon>Neoptera</taxon>
        <taxon>Endopterygota</taxon>
        <taxon>Hymenoptera</taxon>
        <taxon>Tenthredinoidea</taxon>
        <taxon>Diprionidae</taxon>
        <taxon>Diprioninae</taxon>
        <taxon>Neodiprion</taxon>
    </lineage>
</organism>
<dbReference type="AlphaFoldDB" id="A0A6J0C1Y9"/>
<dbReference type="Pfam" id="PF15925">
    <property type="entry name" value="SOSSC"/>
    <property type="match status" value="1"/>
</dbReference>
<name>A0A6J0C1Y9_NEOLC</name>
<evidence type="ECO:0000256" key="1">
    <source>
        <dbReference type="ARBA" id="ARBA00007829"/>
    </source>
</evidence>
<dbReference type="GO" id="GO:0005654">
    <property type="term" value="C:nucleoplasm"/>
    <property type="evidence" value="ECO:0007669"/>
    <property type="project" value="TreeGrafter"/>
</dbReference>
<evidence type="ECO:0000256" key="2">
    <source>
        <dbReference type="SAM" id="MobiDB-lite"/>
    </source>
</evidence>
<dbReference type="KEGG" id="nlo:107224808"/>
<accession>A0A6J0C1Y9</accession>